<dbReference type="PATRIC" id="fig|123899.6.peg.162"/>
<dbReference type="Proteomes" id="UP000076825">
    <property type="component" value="Chromosome 1"/>
</dbReference>
<name>A0A157S794_9BORD</name>
<dbReference type="PIRSF" id="PIRSF017082">
    <property type="entry name" value="YflP"/>
    <property type="match status" value="1"/>
</dbReference>
<evidence type="ECO:0000256" key="1">
    <source>
        <dbReference type="ARBA" id="ARBA00006987"/>
    </source>
</evidence>
<dbReference type="InterPro" id="IPR005064">
    <property type="entry name" value="BUG"/>
</dbReference>
<dbReference type="PANTHER" id="PTHR42928">
    <property type="entry name" value="TRICARBOXYLATE-BINDING PROTEIN"/>
    <property type="match status" value="1"/>
</dbReference>
<reference evidence="3 4" key="1">
    <citation type="submission" date="2016-04" db="EMBL/GenBank/DDBJ databases">
        <authorList>
            <consortium name="Pathogen Informatics"/>
        </authorList>
    </citation>
    <scope>NUCLEOTIDE SEQUENCE [LARGE SCALE GENOMIC DNA]</scope>
    <source>
        <strain evidence="3 4">H044680328</strain>
    </source>
</reference>
<accession>A0A157S794</accession>
<dbReference type="InterPro" id="IPR042100">
    <property type="entry name" value="Bug_dom1"/>
</dbReference>
<dbReference type="Gene3D" id="3.40.190.10">
    <property type="entry name" value="Periplasmic binding protein-like II"/>
    <property type="match status" value="1"/>
</dbReference>
<feature type="chain" id="PRO_5009816737" evidence="2">
    <location>
        <begin position="26"/>
        <end position="329"/>
    </location>
</feature>
<dbReference type="AlphaFoldDB" id="A0A157S794"/>
<comment type="similarity">
    <text evidence="1">Belongs to the UPF0065 (bug) family.</text>
</comment>
<dbReference type="PANTHER" id="PTHR42928:SF5">
    <property type="entry name" value="BLR1237 PROTEIN"/>
    <property type="match status" value="1"/>
</dbReference>
<dbReference type="OrthoDB" id="8678477at2"/>
<gene>
    <name evidence="3" type="ORF">SAMEA3906487_00175</name>
</gene>
<proteinExistence type="inferred from homology"/>
<keyword evidence="4" id="KW-1185">Reference proteome</keyword>
<feature type="signal peptide" evidence="2">
    <location>
        <begin position="1"/>
        <end position="25"/>
    </location>
</feature>
<sequence>MKKNQIKLAGVAAALAMAAISPVQAQADAYPNKPVRLVVGYAPGGTTDISARMIAERLGKALGQTFVVENKPGANSNIGAENVVRSPADGYTLFVGSISTAINQSLYSKMSFDAVKDLEPVAMLNVVPNILVVNPDVPVKTVQEYIDYAKKNPGQLTCASPGNGSSAHLGCELFKLKTGIDVLHVPYRGSGPAVADLLGGQVNSIFDNMPPLLPQVRSGKLNGLAVTMAERVPFAKDIPTIAESGVPGFDVAAWFGVFAPAGTPPEIVQKLNTAINDAVYNDASMISNYEANGFLPPPPPNTPETFKAFMGSEVNKWGEVVKAVDLQIN</sequence>
<dbReference type="CDD" id="cd13578">
    <property type="entry name" value="PBP2_Bug27"/>
    <property type="match status" value="1"/>
</dbReference>
<dbReference type="SUPFAM" id="SSF53850">
    <property type="entry name" value="Periplasmic binding protein-like II"/>
    <property type="match status" value="1"/>
</dbReference>
<dbReference type="eggNOG" id="COG3181">
    <property type="taxonomic scope" value="Bacteria"/>
</dbReference>
<dbReference type="KEGG" id="btrm:SAMEA390648700175"/>
<dbReference type="Pfam" id="PF03401">
    <property type="entry name" value="TctC"/>
    <property type="match status" value="1"/>
</dbReference>
<protein>
    <submittedName>
        <fullName evidence="3">Putattive exported protein</fullName>
    </submittedName>
</protein>
<evidence type="ECO:0000313" key="3">
    <source>
        <dbReference type="EMBL" id="SAI66265.1"/>
    </source>
</evidence>
<keyword evidence="2" id="KW-0732">Signal</keyword>
<dbReference type="GeneID" id="56588409"/>
<dbReference type="RefSeq" id="WP_063491408.1">
    <property type="nucleotide sequence ID" value="NZ_CP016340.1"/>
</dbReference>
<organism evidence="3 4">
    <name type="scientific">Bordetella trematum</name>
    <dbReference type="NCBI Taxonomy" id="123899"/>
    <lineage>
        <taxon>Bacteria</taxon>
        <taxon>Pseudomonadati</taxon>
        <taxon>Pseudomonadota</taxon>
        <taxon>Betaproteobacteria</taxon>
        <taxon>Burkholderiales</taxon>
        <taxon>Alcaligenaceae</taxon>
        <taxon>Bordetella</taxon>
    </lineage>
</organism>
<evidence type="ECO:0000313" key="4">
    <source>
        <dbReference type="Proteomes" id="UP000076825"/>
    </source>
</evidence>
<dbReference type="EMBL" id="LT546645">
    <property type="protein sequence ID" value="SAI66265.1"/>
    <property type="molecule type" value="Genomic_DNA"/>
</dbReference>
<dbReference type="Gene3D" id="3.40.190.150">
    <property type="entry name" value="Bordetella uptake gene, domain 1"/>
    <property type="match status" value="1"/>
</dbReference>
<dbReference type="STRING" id="123899.SAMEA3906487_00175"/>
<evidence type="ECO:0000256" key="2">
    <source>
        <dbReference type="SAM" id="SignalP"/>
    </source>
</evidence>